<organism evidence="1">
    <name type="scientific">marine metagenome</name>
    <dbReference type="NCBI Taxonomy" id="408172"/>
    <lineage>
        <taxon>unclassified sequences</taxon>
        <taxon>metagenomes</taxon>
        <taxon>ecological metagenomes</taxon>
    </lineage>
</organism>
<accession>A0A382NUP1</accession>
<reference evidence="1" key="1">
    <citation type="submission" date="2018-05" db="EMBL/GenBank/DDBJ databases">
        <authorList>
            <person name="Lanie J.A."/>
            <person name="Ng W.-L."/>
            <person name="Kazmierczak K.M."/>
            <person name="Andrzejewski T.M."/>
            <person name="Davidsen T.M."/>
            <person name="Wayne K.J."/>
            <person name="Tettelin H."/>
            <person name="Glass J.I."/>
            <person name="Rusch D."/>
            <person name="Podicherti R."/>
            <person name="Tsui H.-C.T."/>
            <person name="Winkler M.E."/>
        </authorList>
    </citation>
    <scope>NUCLEOTIDE SEQUENCE</scope>
</reference>
<proteinExistence type="predicted"/>
<evidence type="ECO:0000313" key="1">
    <source>
        <dbReference type="EMBL" id="SVC64894.1"/>
    </source>
</evidence>
<dbReference type="EMBL" id="UINC01102912">
    <property type="protein sequence ID" value="SVC64894.1"/>
    <property type="molecule type" value="Genomic_DNA"/>
</dbReference>
<name>A0A382NUP1_9ZZZZ</name>
<protein>
    <submittedName>
        <fullName evidence="1">Uncharacterized protein</fullName>
    </submittedName>
</protein>
<gene>
    <name evidence="1" type="ORF">METZ01_LOCUS317748</name>
</gene>
<dbReference type="AlphaFoldDB" id="A0A382NUP1"/>
<sequence>MPAIINTTSAFSFILRADNYSSDNTIELSFNLPEGQNLASSLIVTETKGNDTTLIKLEDNSGGEIYKYSIIGDIAELNTAASTQPKKAMIITKNFTGILDWSVTVK</sequence>